<reference evidence="2 3" key="1">
    <citation type="journal article" date="2019" name="Sci. Rep.">
        <title>A multi-omics analysis of the grapevine pathogen Lasiodiplodia theobromae reveals that temperature affects the expression of virulence- and pathogenicity-related genes.</title>
        <authorList>
            <person name="Felix C."/>
            <person name="Meneses R."/>
            <person name="Goncalves M.F.M."/>
            <person name="Tilleman L."/>
            <person name="Duarte A.S."/>
            <person name="Jorrin-Novo J.V."/>
            <person name="Van de Peer Y."/>
            <person name="Deforce D."/>
            <person name="Van Nieuwerburgh F."/>
            <person name="Esteves A.C."/>
            <person name="Alves A."/>
        </authorList>
    </citation>
    <scope>NUCLEOTIDE SEQUENCE [LARGE SCALE GENOMIC DNA]</scope>
    <source>
        <strain evidence="2 3">LA-SOL3</strain>
    </source>
</reference>
<sequence length="248" mass="28402">MPQPCPCHRGTPWDFFVECYSRAQHAYGTARHAQLAASKAAIDAQEYKAALNKVRGELQHLRARGPANIRTSNSELQSKLEASSIELRTCKEELQTTKAKLDEFEESLEREKRLRKEADDTAEVAYEAAHKSGAFADELRRELRKWKGEDSEAGDSHEPGTADLAVELVLSQQMVTYLEQMLQAKDPEYVREHVQQGIATTEKLKREVKDLTDELQKMKEENNRLKSLVDEEQDFKRTRSRKVRKSAN</sequence>
<keyword evidence="1" id="KW-0175">Coiled coil</keyword>
<evidence type="ECO:0000256" key="1">
    <source>
        <dbReference type="SAM" id="Coils"/>
    </source>
</evidence>
<accession>A0A5N5CV20</accession>
<feature type="coiled-coil region" evidence="1">
    <location>
        <begin position="194"/>
        <end position="238"/>
    </location>
</feature>
<gene>
    <name evidence="2" type="ORF">DBV05_g12136</name>
</gene>
<name>A0A5N5CV20_9PEZI</name>
<proteinExistence type="predicted"/>
<dbReference type="AlphaFoldDB" id="A0A5N5CV20"/>
<evidence type="ECO:0000313" key="2">
    <source>
        <dbReference type="EMBL" id="KAB2569189.1"/>
    </source>
</evidence>
<keyword evidence="3" id="KW-1185">Reference proteome</keyword>
<feature type="coiled-coil region" evidence="1">
    <location>
        <begin position="44"/>
        <end position="121"/>
    </location>
</feature>
<dbReference type="OrthoDB" id="3942573at2759"/>
<organism evidence="2 3">
    <name type="scientific">Lasiodiplodia theobromae</name>
    <dbReference type="NCBI Taxonomy" id="45133"/>
    <lineage>
        <taxon>Eukaryota</taxon>
        <taxon>Fungi</taxon>
        <taxon>Dikarya</taxon>
        <taxon>Ascomycota</taxon>
        <taxon>Pezizomycotina</taxon>
        <taxon>Dothideomycetes</taxon>
        <taxon>Dothideomycetes incertae sedis</taxon>
        <taxon>Botryosphaeriales</taxon>
        <taxon>Botryosphaeriaceae</taxon>
        <taxon>Lasiodiplodia</taxon>
    </lineage>
</organism>
<evidence type="ECO:0000313" key="3">
    <source>
        <dbReference type="Proteomes" id="UP000325902"/>
    </source>
</evidence>
<comment type="caution">
    <text evidence="2">The sequence shown here is derived from an EMBL/GenBank/DDBJ whole genome shotgun (WGS) entry which is preliminary data.</text>
</comment>
<dbReference type="Proteomes" id="UP000325902">
    <property type="component" value="Unassembled WGS sequence"/>
</dbReference>
<protein>
    <submittedName>
        <fullName evidence="2">Uncharacterized protein</fullName>
    </submittedName>
</protein>
<dbReference type="EMBL" id="VCHE01000217">
    <property type="protein sequence ID" value="KAB2569189.1"/>
    <property type="molecule type" value="Genomic_DNA"/>
</dbReference>